<name>U5L6A0_9BACI</name>
<dbReference type="Proteomes" id="UP000017805">
    <property type="component" value="Chromosome"/>
</dbReference>
<gene>
    <name evidence="1" type="ORF">N288_04655</name>
</gene>
<keyword evidence="2" id="KW-1185">Reference proteome</keyword>
<reference evidence="1 2" key="1">
    <citation type="submission" date="2013-07" db="EMBL/GenBank/DDBJ databases">
        <title>Complete genome sequence of Bacillus infantis NRRL B-14911 that has potential to induce cardiac disease by antigenic mimicry.</title>
        <authorList>
            <person name="Massilamany C."/>
            <person name="Smith T.P.L."/>
            <person name="Loy J.D."/>
            <person name="Barletta R."/>
            <person name="Reddy J."/>
        </authorList>
    </citation>
    <scope>NUCLEOTIDE SEQUENCE [LARGE SCALE GENOMIC DNA]</scope>
    <source>
        <strain evidence="1 2">NRRL B-14911</strain>
    </source>
</reference>
<protein>
    <submittedName>
        <fullName evidence="1">Uncharacterized protein</fullName>
    </submittedName>
</protein>
<dbReference type="AlphaFoldDB" id="U5L6A0"/>
<accession>U5L6A0</accession>
<evidence type="ECO:0000313" key="2">
    <source>
        <dbReference type="Proteomes" id="UP000017805"/>
    </source>
</evidence>
<sequence>MVKLINKEAIKIRRIPFEPPADFYDERLSKVDEQICSLLKQRRDISNDNPGFPTDTFISNWAIKYDLYEEYLKALFGGMRIYDFFKPRIEPAGFRKHLSVLKSVEKDDRIYSITVIRQYENASVIQLHIDWDEPDDPPIGRHHHNSFELFLGEQYDCWQSRGGGSTGHFTYSFIVSPPLPDDISNTKIVFKEYSDTFKEKPTGLEIVMNIE</sequence>
<dbReference type="EMBL" id="CP006643">
    <property type="protein sequence ID" value="AGX02888.1"/>
    <property type="molecule type" value="Genomic_DNA"/>
</dbReference>
<organism evidence="1 2">
    <name type="scientific">Bacillus infantis NRRL B-14911</name>
    <dbReference type="NCBI Taxonomy" id="1367477"/>
    <lineage>
        <taxon>Bacteria</taxon>
        <taxon>Bacillati</taxon>
        <taxon>Bacillota</taxon>
        <taxon>Bacilli</taxon>
        <taxon>Bacillales</taxon>
        <taxon>Bacillaceae</taxon>
        <taxon>Bacillus</taxon>
    </lineage>
</organism>
<dbReference type="KEGG" id="bif:N288_04655"/>
<evidence type="ECO:0000313" key="1">
    <source>
        <dbReference type="EMBL" id="AGX02888.1"/>
    </source>
</evidence>
<dbReference type="HOGENOM" id="CLU_116312_0_0_9"/>
<proteinExistence type="predicted"/>
<dbReference type="RefSeq" id="WP_009791943.1">
    <property type="nucleotide sequence ID" value="NC_022524.1"/>
</dbReference>